<evidence type="ECO:0000256" key="1">
    <source>
        <dbReference type="HAMAP-Rule" id="MF_01221"/>
    </source>
</evidence>
<comment type="similarity">
    <text evidence="1">Belongs to the UPF0210 family.</text>
</comment>
<evidence type="ECO:0000313" key="3">
    <source>
        <dbReference type="Proteomes" id="UP000823660"/>
    </source>
</evidence>
<evidence type="ECO:0000313" key="2">
    <source>
        <dbReference type="EMBL" id="MBO8466663.1"/>
    </source>
</evidence>
<dbReference type="AlphaFoldDB" id="A0A9D9I7Q2"/>
<dbReference type="EMBL" id="JADIMH010000014">
    <property type="protein sequence ID" value="MBO8466663.1"/>
    <property type="molecule type" value="Genomic_DNA"/>
</dbReference>
<dbReference type="InterPro" id="IPR007841">
    <property type="entry name" value="UPF0210"/>
</dbReference>
<dbReference type="PANTHER" id="PTHR37560:SF1">
    <property type="entry name" value="UPF0210 PROTEIN MJ1665"/>
    <property type="match status" value="1"/>
</dbReference>
<comment type="subunit">
    <text evidence="1">Homodimer.</text>
</comment>
<protein>
    <recommendedName>
        <fullName evidence="1">UPF0210 protein IAB99_02730</fullName>
    </recommendedName>
</protein>
<reference evidence="2" key="1">
    <citation type="submission" date="2020-10" db="EMBL/GenBank/DDBJ databases">
        <authorList>
            <person name="Gilroy R."/>
        </authorList>
    </citation>
    <scope>NUCLEOTIDE SEQUENCE</scope>
    <source>
        <strain evidence="2">B1-15692</strain>
    </source>
</reference>
<accession>A0A9D9I7Q2</accession>
<dbReference type="HAMAP" id="MF_01221">
    <property type="entry name" value="UPF0210"/>
    <property type="match status" value="1"/>
</dbReference>
<dbReference type="CDD" id="cd08025">
    <property type="entry name" value="RNR_PFL_like_DUF711"/>
    <property type="match status" value="1"/>
</dbReference>
<dbReference type="Pfam" id="PF05167">
    <property type="entry name" value="DUF711"/>
    <property type="match status" value="1"/>
</dbReference>
<dbReference type="NCBIfam" id="NF003700">
    <property type="entry name" value="PRK05313.1"/>
    <property type="match status" value="1"/>
</dbReference>
<sequence length="454" mass="47616">MINMKEVFETNAMVEKENLDVRTITMGISLLDCAGSDVDTTCRKIEEKIKKYAGRLASTADGIAREFGVPIVNKRVSITPIALVGASCCKSPEDYVKIALALDRTAGEIGINFLGGFSAIVSKGMTESDRMMIESIPEVLAQTQIICSSVNVGSTKTGINMDAVRLMGHIVKETARRTADKDSFGCAKLVVLCNAPDDNPFMAGAFHGVTEADAIINVGVSGPGVVKYALEKVRGKSFEVLCETIKKTAFKITRVGQAVAQEASRRLGVPFGIIDLSLAPTPAIGDSVADILQEIGLEKAGAPGTTAALALLNDQVKKGGVMASSYVGGLSGAFIPVSEDQGMIEAAECGALCIEKLEAMTCVCSVGLDMIAIPGDTPDSTISGIIADEAAIGMVNQKTTAVRIIPVIGKGVGDTVEFGGLLGHAPIMPVNRFGCEEFISREGRIPAPIHSFKN</sequence>
<organism evidence="2 3">
    <name type="scientific">Candidatus Cryptobacteroides faecipullorum</name>
    <dbReference type="NCBI Taxonomy" id="2840764"/>
    <lineage>
        <taxon>Bacteria</taxon>
        <taxon>Pseudomonadati</taxon>
        <taxon>Bacteroidota</taxon>
        <taxon>Bacteroidia</taxon>
        <taxon>Bacteroidales</taxon>
        <taxon>Candidatus Cryptobacteroides</taxon>
    </lineage>
</organism>
<dbReference type="Proteomes" id="UP000823660">
    <property type="component" value="Unassembled WGS sequence"/>
</dbReference>
<gene>
    <name evidence="2" type="ORF">IAB99_02730</name>
</gene>
<comment type="caution">
    <text evidence="2">The sequence shown here is derived from an EMBL/GenBank/DDBJ whole genome shotgun (WGS) entry which is preliminary data.</text>
</comment>
<name>A0A9D9I7Q2_9BACT</name>
<dbReference type="PANTHER" id="PTHR37560">
    <property type="entry name" value="UPF0210 PROTEIN SPR0218"/>
    <property type="match status" value="1"/>
</dbReference>
<proteinExistence type="inferred from homology"/>
<reference evidence="2" key="2">
    <citation type="journal article" date="2021" name="PeerJ">
        <title>Extensive microbial diversity within the chicken gut microbiome revealed by metagenomics and culture.</title>
        <authorList>
            <person name="Gilroy R."/>
            <person name="Ravi A."/>
            <person name="Getino M."/>
            <person name="Pursley I."/>
            <person name="Horton D.L."/>
            <person name="Alikhan N.F."/>
            <person name="Baker D."/>
            <person name="Gharbi K."/>
            <person name="Hall N."/>
            <person name="Watson M."/>
            <person name="Adriaenssens E.M."/>
            <person name="Foster-Nyarko E."/>
            <person name="Jarju S."/>
            <person name="Secka A."/>
            <person name="Antonio M."/>
            <person name="Oren A."/>
            <person name="Chaudhuri R.R."/>
            <person name="La Ragione R."/>
            <person name="Hildebrand F."/>
            <person name="Pallen M.J."/>
        </authorList>
    </citation>
    <scope>NUCLEOTIDE SEQUENCE</scope>
    <source>
        <strain evidence="2">B1-15692</strain>
    </source>
</reference>
<dbReference type="SUPFAM" id="SSF51998">
    <property type="entry name" value="PFL-like glycyl radical enzymes"/>
    <property type="match status" value="1"/>
</dbReference>
<dbReference type="Gene3D" id="3.20.70.20">
    <property type="match status" value="1"/>
</dbReference>